<keyword evidence="2" id="KW-1185">Reference proteome</keyword>
<sequence length="1851" mass="205978">MESYAPLLEKTRLPQPSLQKFAVISIFSKLRSAPKYLDPESEPGREVISQCLSSTSSAVIDQSVREFCRLVTDSIIDIPRGLLELQSALEGTDPKFVAVFVKGLGFLVRYGFQKNNAAWRFNSTENHPFVKALSCRVEVQSELLQQVLLFMMQNKRLGMIEVCEFLRPLLKFLVIRLWTSESSSSSFAMQLISSMASFCCSFPSESMPVFKLLIGCIKYIPHETSEDYSKLINFMDCMVEAYIVVLKYLAGKRLVTTEIQLCAVQFLKTILSLSPCFLWPPGCSEPLFELLKRLLSVQKDLGFQFVPELSSIMISLFTVLVQSELEHEQISTLKLLLLILRWKYKNDDAISRTDSVPVEEILFLLPVISFMSSPSKSLKGPATDLLLLLEKLLGKVLVTPTDDSTIKEGIHYLSTPGTIISRLLRCLWCQDQESPSSIFLLSLALSGINEGVVMHDGPMYWISHVRGFCLSIADQRKSLPLSHSQEVFLAVMPLLLSAVVGPLLLHRSMGAAAIDSLAAIGIVDPKLGVPLLLTIMFFSNIFARKDVIRHDMLIKIFGTLPSLASHSAMIPLVVQTILPMLNKDLKGPLYAMATRLLCRTWEINDRAFGSLQGVLLPRGFMDFMSERAICISMAASIRDVCYKNPDRGVDIILSISSCIESQDPVIKALGLQSLAHLCEADVIDFYTAWVVIGKHVQDYHDDPVLAHSICLLLRWGAMDAEAYPEASDGVVQLLWGIASCSHTNHEVQWAKARISALDAISQYEVSHLEKCIPDFKRRNLELFFSEADSNLLRIMEDFQVKIIAYEHINRRRLVKEKRVTGSKIEKLMDVFPQVIFSSGKINEARDLPGAALLCLPITPKNVIEQQPSKRLRDVHAGYEKALVEIASSLQLSRNILVALMALQSWKSFMRRWMRAYTLSYDAKAQLSVLDKTSKAATDILKSMVAIADEAMPRSAENIALAIGALCEILPPSVHTTKSAASKFLLEWLLQHEHEHRQWSAAISLGLISSCLHVTDHKQRYHNITGLLEVLYVSKSSLVKGACGVGLGFSCQDLLTRVKTADNSTVGNDMDMVPESELLGRIIRAFSTMLCQITPSDFLVSLSSHFPTGVYNMNNKISQPSYENYEDLVEDIWGVAGLVLGLGISVGAIYRAGELEAVRKIKSLVISWIPYVNSQVQSAGFQGIESEIALSVGSCIAIPTIVAFCWRMELMSKLELEHVVNGFKELISELTSVTKSGVLHQSLLMAACIGAGTVLGCTLNEGFYSIEAECVKGLLGLFTKCYSNPYPSLVHLGGMIGIVNAMGAGVGIPVHLNIPHNTMQSGHEKKLFSSGMGSLLSSDCESYLTSLVQEMFLVAQNSDDHQLQEFASWSLSFLRHHLWSKELLDVDGDRNAAETNLKSVTQSFAEDNVVLKLSLWLMDLNKSSKIAHVGTIVTALRCLSRAPRLPSLDWGGTIRRCMRYEAPVAQLLPTDSTFDKGTLREECVRFALAHANKFDSLLTFLDELSDLSRFRTLELNLQSCLLIHLADLVKVYSSSRLEKLFSDVSYHLSSVASYQETDPYQGSLLRISCWKGLYQCLDEVSLDTLDYISHVERCMEVLFNLLPVLQSSGNVGSLQVNSAEEWSEAVRCLGKAPQNWLLDFLKVSHVDYVQSADKSIDIQKKIRFKAKLVKRGTLSLIEMGKIKSYILNSKIQGEWDVLVDVVVALYHAEGIVKRQWLVDALEISCVTAYPSTAMQFLGLLSAICSKYMPILVVDQHTVLNDLPVTLTSLLTDQGWSDVAEAAVSYLYSSTERIYHWATQTADGTHVPSTQPIDESENHMAVFLFQVMHHTCVLLKGHLPLDRQLKLAGMVLA</sequence>
<proteinExistence type="predicted"/>
<accession>A0ACB9LB23</accession>
<comment type="caution">
    <text evidence="1">The sequence shown here is derived from an EMBL/GenBank/DDBJ whole genome shotgun (WGS) entry which is preliminary data.</text>
</comment>
<gene>
    <name evidence="1" type="ORF">L6164_029925</name>
</gene>
<evidence type="ECO:0000313" key="2">
    <source>
        <dbReference type="Proteomes" id="UP000828941"/>
    </source>
</evidence>
<reference evidence="1 2" key="1">
    <citation type="journal article" date="2022" name="DNA Res.">
        <title>Chromosomal-level genome assembly of the orchid tree Bauhinia variegata (Leguminosae; Cercidoideae) supports the allotetraploid origin hypothesis of Bauhinia.</title>
        <authorList>
            <person name="Zhong Y."/>
            <person name="Chen Y."/>
            <person name="Zheng D."/>
            <person name="Pang J."/>
            <person name="Liu Y."/>
            <person name="Luo S."/>
            <person name="Meng S."/>
            <person name="Qian L."/>
            <person name="Wei D."/>
            <person name="Dai S."/>
            <person name="Zhou R."/>
        </authorList>
    </citation>
    <scope>NUCLEOTIDE SEQUENCE [LARGE SCALE GENOMIC DNA]</scope>
    <source>
        <strain evidence="1">BV-YZ2020</strain>
    </source>
</reference>
<organism evidence="1 2">
    <name type="scientific">Bauhinia variegata</name>
    <name type="common">Purple orchid tree</name>
    <name type="synonym">Phanera variegata</name>
    <dbReference type="NCBI Taxonomy" id="167791"/>
    <lineage>
        <taxon>Eukaryota</taxon>
        <taxon>Viridiplantae</taxon>
        <taxon>Streptophyta</taxon>
        <taxon>Embryophyta</taxon>
        <taxon>Tracheophyta</taxon>
        <taxon>Spermatophyta</taxon>
        <taxon>Magnoliopsida</taxon>
        <taxon>eudicotyledons</taxon>
        <taxon>Gunneridae</taxon>
        <taxon>Pentapetalae</taxon>
        <taxon>rosids</taxon>
        <taxon>fabids</taxon>
        <taxon>Fabales</taxon>
        <taxon>Fabaceae</taxon>
        <taxon>Cercidoideae</taxon>
        <taxon>Cercideae</taxon>
        <taxon>Bauhiniinae</taxon>
        <taxon>Bauhinia</taxon>
    </lineage>
</organism>
<protein>
    <submittedName>
        <fullName evidence="1">Uncharacterized protein</fullName>
    </submittedName>
</protein>
<dbReference type="EMBL" id="CM039437">
    <property type="protein sequence ID" value="KAI4306667.1"/>
    <property type="molecule type" value="Genomic_DNA"/>
</dbReference>
<dbReference type="Proteomes" id="UP000828941">
    <property type="component" value="Chromosome 12"/>
</dbReference>
<evidence type="ECO:0000313" key="1">
    <source>
        <dbReference type="EMBL" id="KAI4306667.1"/>
    </source>
</evidence>
<name>A0ACB9LB23_BAUVA</name>